<protein>
    <submittedName>
        <fullName evidence="2">Uncharacterized protein</fullName>
    </submittedName>
</protein>
<reference evidence="1" key="2">
    <citation type="submission" date="2014-05" db="EMBL/GenBank/DDBJ databases">
        <title>The genome and life-stage specific transcriptomes of Globodera pallida elucidate key aspects of plant parasitism by a cyst nematode.</title>
        <authorList>
            <person name="Cotton J.A."/>
            <person name="Lilley C.J."/>
            <person name="Jones L.M."/>
            <person name="Kikuchi T."/>
            <person name="Reid A.J."/>
            <person name="Thorpe P."/>
            <person name="Tsai I.J."/>
            <person name="Beasley H."/>
            <person name="Blok V."/>
            <person name="Cock P.J.A."/>
            <person name="Van den Akker S.E."/>
            <person name="Holroyd N."/>
            <person name="Hunt M."/>
            <person name="Mantelin S."/>
            <person name="Naghra H."/>
            <person name="Pain A."/>
            <person name="Palomares-Rius J.E."/>
            <person name="Zarowiecki M."/>
            <person name="Berriman M."/>
            <person name="Jones J.T."/>
            <person name="Urwin P.E."/>
        </authorList>
    </citation>
    <scope>NUCLEOTIDE SEQUENCE [LARGE SCALE GENOMIC DNA]</scope>
    <source>
        <strain evidence="1">Lindley</strain>
    </source>
</reference>
<keyword evidence="1" id="KW-1185">Reference proteome</keyword>
<sequence length="120" mass="14590">METKNSRQPIFGVAIYKEKYDKYRWQSSKEQAFKLSREDYQILKQLNDQKFSFYESTNLLRAAFNKGSQDKEIREEVQREVEENCKKFDNKEAKIIFLNNVHYELAINFEFNQRKELKIC</sequence>
<accession>A0A183CHH8</accession>
<organism evidence="1 2">
    <name type="scientific">Globodera pallida</name>
    <name type="common">Potato cyst nematode worm</name>
    <name type="synonym">Heterodera pallida</name>
    <dbReference type="NCBI Taxonomy" id="36090"/>
    <lineage>
        <taxon>Eukaryota</taxon>
        <taxon>Metazoa</taxon>
        <taxon>Ecdysozoa</taxon>
        <taxon>Nematoda</taxon>
        <taxon>Chromadorea</taxon>
        <taxon>Rhabditida</taxon>
        <taxon>Tylenchina</taxon>
        <taxon>Tylenchomorpha</taxon>
        <taxon>Tylenchoidea</taxon>
        <taxon>Heteroderidae</taxon>
        <taxon>Heteroderinae</taxon>
        <taxon>Globodera</taxon>
    </lineage>
</organism>
<dbReference type="AlphaFoldDB" id="A0A183CHH8"/>
<dbReference type="WBParaSite" id="GPLIN_001233400">
    <property type="protein sequence ID" value="GPLIN_001233400"/>
    <property type="gene ID" value="GPLIN_001233400"/>
</dbReference>
<reference evidence="1" key="1">
    <citation type="submission" date="2013-12" db="EMBL/GenBank/DDBJ databases">
        <authorList>
            <person name="Aslett M."/>
        </authorList>
    </citation>
    <scope>NUCLEOTIDE SEQUENCE [LARGE SCALE GENOMIC DNA]</scope>
    <source>
        <strain evidence="1">Lindley</strain>
    </source>
</reference>
<evidence type="ECO:0000313" key="2">
    <source>
        <dbReference type="WBParaSite" id="GPLIN_001233400"/>
    </source>
</evidence>
<dbReference type="Proteomes" id="UP000050741">
    <property type="component" value="Unassembled WGS sequence"/>
</dbReference>
<name>A0A183CHH8_GLOPA</name>
<proteinExistence type="predicted"/>
<evidence type="ECO:0000313" key="1">
    <source>
        <dbReference type="Proteomes" id="UP000050741"/>
    </source>
</evidence>
<reference evidence="2" key="3">
    <citation type="submission" date="2016-06" db="UniProtKB">
        <authorList>
            <consortium name="WormBaseParasite"/>
        </authorList>
    </citation>
    <scope>IDENTIFICATION</scope>
</reference>